<dbReference type="Pfam" id="PF00100">
    <property type="entry name" value="Zona_pellucida"/>
    <property type="match status" value="1"/>
</dbReference>
<dbReference type="PRINTS" id="PR00023">
    <property type="entry name" value="ZPELLUCIDA"/>
</dbReference>
<keyword evidence="5" id="KW-1185">Reference proteome</keyword>
<dbReference type="Pfam" id="PF23344">
    <property type="entry name" value="ZP-N"/>
    <property type="match status" value="1"/>
</dbReference>
<gene>
    <name evidence="6 7" type="primary">LOC115017423</name>
</gene>
<feature type="domain" description="ZP" evidence="4">
    <location>
        <begin position="1"/>
        <end position="254"/>
    </location>
</feature>
<name>A0A6J2QT46_COTGO</name>
<evidence type="ECO:0000259" key="4">
    <source>
        <dbReference type="PROSITE" id="PS51034"/>
    </source>
</evidence>
<evidence type="ECO:0000256" key="2">
    <source>
        <dbReference type="ARBA" id="ARBA00023157"/>
    </source>
</evidence>
<accession>A0A6J2QT46</accession>
<dbReference type="PANTHER" id="PTHR14002:SF50">
    <property type="entry name" value="ALPHA-TECTORIN-LIKE-RELATED"/>
    <property type="match status" value="1"/>
</dbReference>
<evidence type="ECO:0000313" key="7">
    <source>
        <dbReference type="RefSeq" id="XP_029301713.1"/>
    </source>
</evidence>
<evidence type="ECO:0000256" key="1">
    <source>
        <dbReference type="ARBA" id="ARBA00022729"/>
    </source>
</evidence>
<sequence length="275" mass="30273">MNNSASLTLAGCLLEDQHIDYSILHLKDPSCKGHMDNQNHMVTFSFDSSNTCGSEVTMNNSQVIYKNSIVTMNSSLSGIITRHDQVQIDFSCHYTEPDTKSVSFRITDSSVVQEIVSGLWNYTLMMNAYIDAGLLQKVSPSTEIQLNQKIWLQLKTQGLDANMLAIVTDSCWATNQPSPDASLRYDFVIKGCPNPADNTVKVEGNGEGTSNALSFSMFEFSAKNNEIYLHCKVELCVKSGNSCVPNCSGATRKRRFIASQQADGKPALITMALSR</sequence>
<protein>
    <submittedName>
        <fullName evidence="6 7">Uromodulin-like</fullName>
    </submittedName>
</protein>
<dbReference type="Gene3D" id="2.60.40.3210">
    <property type="entry name" value="Zona pellucida, ZP-N domain"/>
    <property type="match status" value="1"/>
</dbReference>
<dbReference type="InterPro" id="IPR001507">
    <property type="entry name" value="ZP_dom"/>
</dbReference>
<evidence type="ECO:0000313" key="6">
    <source>
        <dbReference type="RefSeq" id="XP_029301703.1"/>
    </source>
</evidence>
<dbReference type="InterPro" id="IPR055356">
    <property type="entry name" value="ZP-N"/>
</dbReference>
<dbReference type="PROSITE" id="PS51034">
    <property type="entry name" value="ZP_2"/>
    <property type="match status" value="1"/>
</dbReference>
<dbReference type="Proteomes" id="UP000504630">
    <property type="component" value="Chromosome 2"/>
</dbReference>
<reference evidence="6 7" key="1">
    <citation type="submission" date="2025-04" db="UniProtKB">
        <authorList>
            <consortium name="RefSeq"/>
        </authorList>
    </citation>
    <scope>IDENTIFICATION</scope>
</reference>
<dbReference type="InterPro" id="IPR048290">
    <property type="entry name" value="ZP_chr"/>
</dbReference>
<keyword evidence="3" id="KW-0325">Glycoprotein</keyword>
<dbReference type="InterPro" id="IPR042235">
    <property type="entry name" value="ZP-C_dom"/>
</dbReference>
<proteinExistence type="predicted"/>
<dbReference type="OrthoDB" id="9987373at2759"/>
<evidence type="ECO:0000313" key="5">
    <source>
        <dbReference type="Proteomes" id="UP000504630"/>
    </source>
</evidence>
<evidence type="ECO:0000256" key="3">
    <source>
        <dbReference type="ARBA" id="ARBA00023180"/>
    </source>
</evidence>
<dbReference type="PANTHER" id="PTHR14002">
    <property type="entry name" value="ENDOGLIN/TGF-BETA RECEPTOR TYPE III"/>
    <property type="match status" value="1"/>
</dbReference>
<dbReference type="KEGG" id="cgob:115017423"/>
<organism evidence="5 7">
    <name type="scientific">Cottoperca gobio</name>
    <name type="common">Frogmouth</name>
    <name type="synonym">Aphritis gobio</name>
    <dbReference type="NCBI Taxonomy" id="56716"/>
    <lineage>
        <taxon>Eukaryota</taxon>
        <taxon>Metazoa</taxon>
        <taxon>Chordata</taxon>
        <taxon>Craniata</taxon>
        <taxon>Vertebrata</taxon>
        <taxon>Euteleostomi</taxon>
        <taxon>Actinopterygii</taxon>
        <taxon>Neopterygii</taxon>
        <taxon>Teleostei</taxon>
        <taxon>Neoteleostei</taxon>
        <taxon>Acanthomorphata</taxon>
        <taxon>Eupercaria</taxon>
        <taxon>Perciformes</taxon>
        <taxon>Notothenioidei</taxon>
        <taxon>Bovichtidae</taxon>
        <taxon>Cottoperca</taxon>
    </lineage>
</organism>
<dbReference type="AlphaFoldDB" id="A0A6J2QT46"/>
<dbReference type="SMART" id="SM00241">
    <property type="entry name" value="ZP"/>
    <property type="match status" value="1"/>
</dbReference>
<dbReference type="GeneID" id="115017423"/>
<dbReference type="Gene3D" id="2.60.40.4100">
    <property type="entry name" value="Zona pellucida, ZP-C domain"/>
    <property type="match status" value="1"/>
</dbReference>
<keyword evidence="1" id="KW-0732">Signal</keyword>
<dbReference type="RefSeq" id="XP_029301713.1">
    <property type="nucleotide sequence ID" value="XM_029445853.1"/>
</dbReference>
<dbReference type="InterPro" id="IPR055355">
    <property type="entry name" value="ZP-C"/>
</dbReference>
<keyword evidence="2" id="KW-1015">Disulfide bond</keyword>
<dbReference type="RefSeq" id="XP_029301703.1">
    <property type="nucleotide sequence ID" value="XM_029445843.1"/>
</dbReference>